<dbReference type="EMBL" id="JBAHYK010000095">
    <property type="protein sequence ID" value="KAL0578530.1"/>
    <property type="molecule type" value="Genomic_DNA"/>
</dbReference>
<keyword evidence="2 4" id="KW-0863">Zinc-finger</keyword>
<protein>
    <recommendedName>
        <fullName evidence="5">MYND-type domain-containing protein</fullName>
    </recommendedName>
</protein>
<evidence type="ECO:0000256" key="1">
    <source>
        <dbReference type="ARBA" id="ARBA00022723"/>
    </source>
</evidence>
<dbReference type="SUPFAM" id="SSF144232">
    <property type="entry name" value="HIT/MYND zinc finger-like"/>
    <property type="match status" value="1"/>
</dbReference>
<keyword evidence="3" id="KW-0862">Zinc</keyword>
<dbReference type="Gene3D" id="6.10.140.2220">
    <property type="match status" value="1"/>
</dbReference>
<dbReference type="PROSITE" id="PS50865">
    <property type="entry name" value="ZF_MYND_2"/>
    <property type="match status" value="1"/>
</dbReference>
<evidence type="ECO:0000313" key="6">
    <source>
        <dbReference type="EMBL" id="KAL0578530.1"/>
    </source>
</evidence>
<evidence type="ECO:0000256" key="3">
    <source>
        <dbReference type="ARBA" id="ARBA00022833"/>
    </source>
</evidence>
<proteinExistence type="predicted"/>
<keyword evidence="1" id="KW-0479">Metal-binding</keyword>
<reference evidence="6 7" key="1">
    <citation type="submission" date="2024-02" db="EMBL/GenBank/DDBJ databases">
        <title>A draft genome for the cacao thread blight pathogen Marasmius crinis-equi.</title>
        <authorList>
            <person name="Cohen S.P."/>
            <person name="Baruah I.K."/>
            <person name="Amoako-Attah I."/>
            <person name="Bukari Y."/>
            <person name="Meinhardt L.W."/>
            <person name="Bailey B.A."/>
        </authorList>
    </citation>
    <scope>NUCLEOTIDE SEQUENCE [LARGE SCALE GENOMIC DNA]</scope>
    <source>
        <strain evidence="6 7">GH-76</strain>
    </source>
</reference>
<keyword evidence="7" id="KW-1185">Reference proteome</keyword>
<sequence>MSFSSLLKDFRQKPPISVDLDRLNVREENAFKSMNLLADALKDNHLYGTSPYRFTRDNWSKIWPWLLTFCRCVLDRPSPTTLKGQERAFHIVIIAGLFTCYPIYQSNNDDYHTLLNPLLESTPRVLGLAFEMWLHGSTIEPPFLGPINHALGVLLEVHTEQDDGSWTFPRGEATDAFVAVLRDTERWDIPEACIRGIIQNITQPLVPVDILRGHLFIFSSIIRIAKPFVAKILLKDGVRWITAIVTKLSSPKNYSRDTVFDDIAAALRAAIHFLVILLDHDKYYVPMVLDEGILVSIFKARGIIIEDSRRRDLSCGLRSIVSSLLQETLISLVHQPVLVRACPRSYALDISHTFLRCSGCLTDVYCSEECQRLAWKRKGDPPNTFPHRMVCKARREYLQTGDGTREPSTLEFAGMGKQIAYDVLAHASDIKRLEDLYRLQHPTEPQTARTRLITWMDYSRHPIAMEAITVEEGERRWRHEDSESSSTSLDEGVSAMAKIPWRWRSADPEPILFIHRGGRTNTNRDEPVDTE</sequence>
<comment type="caution">
    <text evidence="6">The sequence shown here is derived from an EMBL/GenBank/DDBJ whole genome shotgun (WGS) entry which is preliminary data.</text>
</comment>
<accession>A0ABR3FT85</accession>
<dbReference type="Pfam" id="PF01753">
    <property type="entry name" value="zf-MYND"/>
    <property type="match status" value="1"/>
</dbReference>
<dbReference type="Proteomes" id="UP001465976">
    <property type="component" value="Unassembled WGS sequence"/>
</dbReference>
<name>A0ABR3FT85_9AGAR</name>
<feature type="domain" description="MYND-type" evidence="5">
    <location>
        <begin position="339"/>
        <end position="391"/>
    </location>
</feature>
<evidence type="ECO:0000259" key="5">
    <source>
        <dbReference type="PROSITE" id="PS50865"/>
    </source>
</evidence>
<dbReference type="InterPro" id="IPR002893">
    <property type="entry name" value="Znf_MYND"/>
</dbReference>
<evidence type="ECO:0000313" key="7">
    <source>
        <dbReference type="Proteomes" id="UP001465976"/>
    </source>
</evidence>
<gene>
    <name evidence="6" type="ORF">V5O48_003473</name>
</gene>
<organism evidence="6 7">
    <name type="scientific">Marasmius crinis-equi</name>
    <dbReference type="NCBI Taxonomy" id="585013"/>
    <lineage>
        <taxon>Eukaryota</taxon>
        <taxon>Fungi</taxon>
        <taxon>Dikarya</taxon>
        <taxon>Basidiomycota</taxon>
        <taxon>Agaricomycotina</taxon>
        <taxon>Agaricomycetes</taxon>
        <taxon>Agaricomycetidae</taxon>
        <taxon>Agaricales</taxon>
        <taxon>Marasmiineae</taxon>
        <taxon>Marasmiaceae</taxon>
        <taxon>Marasmius</taxon>
    </lineage>
</organism>
<evidence type="ECO:0000256" key="2">
    <source>
        <dbReference type="ARBA" id="ARBA00022771"/>
    </source>
</evidence>
<evidence type="ECO:0000256" key="4">
    <source>
        <dbReference type="PROSITE-ProRule" id="PRU00134"/>
    </source>
</evidence>